<feature type="domain" description="Ketosynthase family 3 (KS3)" evidence="9">
    <location>
        <begin position="316"/>
        <end position="742"/>
    </location>
</feature>
<evidence type="ECO:0000313" key="11">
    <source>
        <dbReference type="EMBL" id="KAK4112263.1"/>
    </source>
</evidence>
<dbReference type="PROSITE" id="PS00012">
    <property type="entry name" value="PHOSPHOPANTETHEINE"/>
    <property type="match status" value="1"/>
</dbReference>
<dbReference type="Gene3D" id="3.30.70.3290">
    <property type="match status" value="1"/>
</dbReference>
<dbReference type="Pfam" id="PF02801">
    <property type="entry name" value="Ketoacyl-synt_C"/>
    <property type="match status" value="1"/>
</dbReference>
<evidence type="ECO:0000259" key="9">
    <source>
        <dbReference type="PROSITE" id="PS52004"/>
    </source>
</evidence>
<dbReference type="SUPFAM" id="SSF53901">
    <property type="entry name" value="Thiolase-like"/>
    <property type="match status" value="1"/>
</dbReference>
<dbReference type="InterPro" id="IPR014043">
    <property type="entry name" value="Acyl_transferase_dom"/>
</dbReference>
<dbReference type="InterPro" id="IPR006162">
    <property type="entry name" value="Ppantetheine_attach_site"/>
</dbReference>
<dbReference type="SMART" id="SM00827">
    <property type="entry name" value="PKS_AT"/>
    <property type="match status" value="1"/>
</dbReference>
<dbReference type="Gene3D" id="3.40.366.10">
    <property type="entry name" value="Malonyl-Coenzyme A Acyl Carrier Protein, domain 2"/>
    <property type="match status" value="2"/>
</dbReference>
<evidence type="ECO:0000256" key="7">
    <source>
        <dbReference type="SAM" id="MobiDB-lite"/>
    </source>
</evidence>
<feature type="region of interest" description="C-terminal hotdog fold" evidence="6">
    <location>
        <begin position="1379"/>
        <end position="1532"/>
    </location>
</feature>
<dbReference type="EMBL" id="MU853343">
    <property type="protein sequence ID" value="KAK4112263.1"/>
    <property type="molecule type" value="Genomic_DNA"/>
</dbReference>
<keyword evidence="3" id="KW-0597">Phosphoprotein</keyword>
<dbReference type="Pfam" id="PF14765">
    <property type="entry name" value="PS-DH"/>
    <property type="match status" value="1"/>
</dbReference>
<feature type="region of interest" description="Disordered" evidence="7">
    <location>
        <begin position="1570"/>
        <end position="1602"/>
    </location>
</feature>
<dbReference type="InterPro" id="IPR018201">
    <property type="entry name" value="Ketoacyl_synth_AS"/>
</dbReference>
<dbReference type="InterPro" id="IPR016039">
    <property type="entry name" value="Thiolase-like"/>
</dbReference>
<evidence type="ECO:0000256" key="2">
    <source>
        <dbReference type="ARBA" id="ARBA00022450"/>
    </source>
</evidence>
<dbReference type="PROSITE" id="PS52004">
    <property type="entry name" value="KS3_2"/>
    <property type="match status" value="1"/>
</dbReference>
<feature type="active site" description="Proton donor; for dehydratase activity" evidence="6">
    <location>
        <position position="1443"/>
    </location>
</feature>
<dbReference type="SMART" id="SM00825">
    <property type="entry name" value="PKS_KS"/>
    <property type="match status" value="1"/>
</dbReference>
<dbReference type="PANTHER" id="PTHR43775">
    <property type="entry name" value="FATTY ACID SYNTHASE"/>
    <property type="match status" value="1"/>
</dbReference>
<reference evidence="11" key="1">
    <citation type="journal article" date="2023" name="Mol. Phylogenet. Evol.">
        <title>Genome-scale phylogeny and comparative genomics of the fungal order Sordariales.</title>
        <authorList>
            <person name="Hensen N."/>
            <person name="Bonometti L."/>
            <person name="Westerberg I."/>
            <person name="Brannstrom I.O."/>
            <person name="Guillou S."/>
            <person name="Cros-Aarteil S."/>
            <person name="Calhoun S."/>
            <person name="Haridas S."/>
            <person name="Kuo A."/>
            <person name="Mondo S."/>
            <person name="Pangilinan J."/>
            <person name="Riley R."/>
            <person name="LaButti K."/>
            <person name="Andreopoulos B."/>
            <person name="Lipzen A."/>
            <person name="Chen C."/>
            <person name="Yan M."/>
            <person name="Daum C."/>
            <person name="Ng V."/>
            <person name="Clum A."/>
            <person name="Steindorff A."/>
            <person name="Ohm R.A."/>
            <person name="Martin F."/>
            <person name="Silar P."/>
            <person name="Natvig D.O."/>
            <person name="Lalanne C."/>
            <person name="Gautier V."/>
            <person name="Ament-Velasquez S.L."/>
            <person name="Kruys A."/>
            <person name="Hutchinson M.I."/>
            <person name="Powell A.J."/>
            <person name="Barry K."/>
            <person name="Miller A.N."/>
            <person name="Grigoriev I.V."/>
            <person name="Debuchy R."/>
            <person name="Gladieux P."/>
            <person name="Hiltunen Thoren M."/>
            <person name="Johannesson H."/>
        </authorList>
    </citation>
    <scope>NUCLEOTIDE SEQUENCE</scope>
    <source>
        <strain evidence="11">CBS 508.74</strain>
    </source>
</reference>
<comment type="caution">
    <text evidence="11">The sequence shown here is derived from an EMBL/GenBank/DDBJ whole genome shotgun (WGS) entry which is preliminary data.</text>
</comment>
<keyword evidence="2" id="KW-0596">Phosphopantetheine</keyword>
<feature type="region of interest" description="N-terminal hotdog fold" evidence="6">
    <location>
        <begin position="1230"/>
        <end position="1355"/>
    </location>
</feature>
<keyword evidence="4" id="KW-0808">Transferase</keyword>
<gene>
    <name evidence="11" type="ORF">N656DRAFT_117743</name>
</gene>
<dbReference type="RefSeq" id="XP_064669833.1">
    <property type="nucleotide sequence ID" value="XM_064808538.1"/>
</dbReference>
<dbReference type="InterPro" id="IPR014031">
    <property type="entry name" value="Ketoacyl_synth_C"/>
</dbReference>
<dbReference type="Pfam" id="PF00698">
    <property type="entry name" value="Acyl_transf_1"/>
    <property type="match status" value="1"/>
</dbReference>
<dbReference type="GeneID" id="89932661"/>
<dbReference type="Pfam" id="PF00550">
    <property type="entry name" value="PP-binding"/>
    <property type="match status" value="1"/>
</dbReference>
<dbReference type="SUPFAM" id="SSF52151">
    <property type="entry name" value="FabD/lysophospholipase-like"/>
    <property type="match status" value="1"/>
</dbReference>
<dbReference type="InterPro" id="IPR001227">
    <property type="entry name" value="Ac_transferase_dom_sf"/>
</dbReference>
<dbReference type="Gene3D" id="3.10.129.110">
    <property type="entry name" value="Polyketide synthase dehydratase"/>
    <property type="match status" value="1"/>
</dbReference>
<dbReference type="PROSITE" id="PS50075">
    <property type="entry name" value="CARRIER"/>
    <property type="match status" value="1"/>
</dbReference>
<keyword evidence="12" id="KW-1185">Reference proteome</keyword>
<evidence type="ECO:0000256" key="5">
    <source>
        <dbReference type="ARBA" id="ARBA00023268"/>
    </source>
</evidence>
<dbReference type="Pfam" id="PF00109">
    <property type="entry name" value="ketoacyl-synt"/>
    <property type="match status" value="1"/>
</dbReference>
<dbReference type="InterPro" id="IPR049900">
    <property type="entry name" value="PKS_mFAS_DH"/>
</dbReference>
<feature type="domain" description="PKS/mFAS DH" evidence="10">
    <location>
        <begin position="1230"/>
        <end position="1532"/>
    </location>
</feature>
<dbReference type="InterPro" id="IPR049552">
    <property type="entry name" value="PKS_DH_N"/>
</dbReference>
<dbReference type="PROSITE" id="PS00606">
    <property type="entry name" value="KS3_1"/>
    <property type="match status" value="1"/>
</dbReference>
<accession>A0AAN6TDB6</accession>
<evidence type="ECO:0000256" key="6">
    <source>
        <dbReference type="PROSITE-ProRule" id="PRU01363"/>
    </source>
</evidence>
<dbReference type="InterPro" id="IPR049551">
    <property type="entry name" value="PKS_DH_C"/>
</dbReference>
<dbReference type="InterPro" id="IPR042104">
    <property type="entry name" value="PKS_dehydratase_sf"/>
</dbReference>
<dbReference type="Pfam" id="PF21089">
    <property type="entry name" value="PKS_DH_N"/>
    <property type="match status" value="1"/>
</dbReference>
<organism evidence="11 12">
    <name type="scientific">Canariomyces notabilis</name>
    <dbReference type="NCBI Taxonomy" id="2074819"/>
    <lineage>
        <taxon>Eukaryota</taxon>
        <taxon>Fungi</taxon>
        <taxon>Dikarya</taxon>
        <taxon>Ascomycota</taxon>
        <taxon>Pezizomycotina</taxon>
        <taxon>Sordariomycetes</taxon>
        <taxon>Sordariomycetidae</taxon>
        <taxon>Sordariales</taxon>
        <taxon>Chaetomiaceae</taxon>
        <taxon>Canariomyces</taxon>
    </lineage>
</organism>
<dbReference type="SUPFAM" id="SSF47336">
    <property type="entry name" value="ACP-like"/>
    <property type="match status" value="1"/>
</dbReference>
<dbReference type="GO" id="GO:0006633">
    <property type="term" value="P:fatty acid biosynthetic process"/>
    <property type="evidence" value="ECO:0007669"/>
    <property type="project" value="InterPro"/>
</dbReference>
<dbReference type="Proteomes" id="UP001302812">
    <property type="component" value="Unassembled WGS sequence"/>
</dbReference>
<dbReference type="InterPro" id="IPR016035">
    <property type="entry name" value="Acyl_Trfase/lysoPLipase"/>
</dbReference>
<evidence type="ECO:0000313" key="12">
    <source>
        <dbReference type="Proteomes" id="UP001302812"/>
    </source>
</evidence>
<protein>
    <submittedName>
        <fullName evidence="11">Ketoacyl-synt-domain-containing protein</fullName>
    </submittedName>
</protein>
<dbReference type="Pfam" id="PF22621">
    <property type="entry name" value="CurL-like_PKS_C"/>
    <property type="match status" value="1"/>
</dbReference>
<feature type="active site" description="Proton acceptor; for dehydratase activity" evidence="6">
    <location>
        <position position="1261"/>
    </location>
</feature>
<dbReference type="PANTHER" id="PTHR43775:SF21">
    <property type="entry name" value="NON-REDUCING POLYKETIDE SYNTHASE AUSA-RELATED"/>
    <property type="match status" value="1"/>
</dbReference>
<dbReference type="InterPro" id="IPR016036">
    <property type="entry name" value="Malonyl_transacylase_ACP-bd"/>
</dbReference>
<dbReference type="GO" id="GO:0004312">
    <property type="term" value="F:fatty acid synthase activity"/>
    <property type="evidence" value="ECO:0007669"/>
    <property type="project" value="TreeGrafter"/>
</dbReference>
<feature type="region of interest" description="Disordered" evidence="7">
    <location>
        <begin position="1679"/>
        <end position="1711"/>
    </location>
</feature>
<dbReference type="InterPro" id="IPR050091">
    <property type="entry name" value="PKS_NRPS_Biosynth_Enz"/>
</dbReference>
<dbReference type="Gene3D" id="3.40.47.10">
    <property type="match status" value="1"/>
</dbReference>
<dbReference type="InterPro" id="IPR014030">
    <property type="entry name" value="Ketoacyl_synth_N"/>
</dbReference>
<name>A0AAN6TDB6_9PEZI</name>
<dbReference type="Gene3D" id="1.10.1200.10">
    <property type="entry name" value="ACP-like"/>
    <property type="match status" value="1"/>
</dbReference>
<dbReference type="InterPro" id="IPR020841">
    <property type="entry name" value="PKS_Beta-ketoAc_synthase_dom"/>
</dbReference>
<dbReference type="PROSITE" id="PS52019">
    <property type="entry name" value="PKS_MFAS_DH"/>
    <property type="match status" value="1"/>
</dbReference>
<dbReference type="SUPFAM" id="SSF55048">
    <property type="entry name" value="Probable ACP-binding domain of malonyl-CoA ACP transacylase"/>
    <property type="match status" value="1"/>
</dbReference>
<dbReference type="InterPro" id="IPR036736">
    <property type="entry name" value="ACP-like_sf"/>
</dbReference>
<evidence type="ECO:0000256" key="1">
    <source>
        <dbReference type="ARBA" id="ARBA00005179"/>
    </source>
</evidence>
<evidence type="ECO:0000259" key="8">
    <source>
        <dbReference type="PROSITE" id="PS50075"/>
    </source>
</evidence>
<reference evidence="11" key="2">
    <citation type="submission" date="2023-05" db="EMBL/GenBank/DDBJ databases">
        <authorList>
            <consortium name="Lawrence Berkeley National Laboratory"/>
            <person name="Steindorff A."/>
            <person name="Hensen N."/>
            <person name="Bonometti L."/>
            <person name="Westerberg I."/>
            <person name="Brannstrom I.O."/>
            <person name="Guillou S."/>
            <person name="Cros-Aarteil S."/>
            <person name="Calhoun S."/>
            <person name="Haridas S."/>
            <person name="Kuo A."/>
            <person name="Mondo S."/>
            <person name="Pangilinan J."/>
            <person name="Riley R."/>
            <person name="Labutti K."/>
            <person name="Andreopoulos B."/>
            <person name="Lipzen A."/>
            <person name="Chen C."/>
            <person name="Yanf M."/>
            <person name="Daum C."/>
            <person name="Ng V."/>
            <person name="Clum A."/>
            <person name="Ohm R."/>
            <person name="Martin F."/>
            <person name="Silar P."/>
            <person name="Natvig D."/>
            <person name="Lalanne C."/>
            <person name="Gautier V."/>
            <person name="Ament-Velasquez S.L."/>
            <person name="Kruys A."/>
            <person name="Hutchinson M.I."/>
            <person name="Powell A.J."/>
            <person name="Barry K."/>
            <person name="Miller A.N."/>
            <person name="Grigoriev I.V."/>
            <person name="Debuchy R."/>
            <person name="Gladieux P."/>
            <person name="Thoren M.H."/>
            <person name="Johannesson H."/>
        </authorList>
    </citation>
    <scope>NUCLEOTIDE SEQUENCE</scope>
    <source>
        <strain evidence="11">CBS 508.74</strain>
    </source>
</reference>
<feature type="compositionally biased region" description="Low complexity" evidence="7">
    <location>
        <begin position="1699"/>
        <end position="1711"/>
    </location>
</feature>
<sequence>MTRTQPQPLASPSAAVFSSQSGRPESVYLSHVRSRLVQEPLLKPLADAVCSLPATWRSLTSSRRGIVGFTEASRLVEGFRTWIETGDSDILESDVSELVDLPLLTTIHIVQYLEYLQRTGLRHPDFLKGVRPGGIQGCGVGLLSATIVAFSTDEQDVVRSAAAGVRLSLGLGIVQRFPDANAPVITELLASECSALFSQLHYPTSGLLQFPIRSNLTGEPVATSDGALTEEIISAVLASRCDWPLVMQRLASDLGRTGSRQHSIAVFGFGNPVPMAPFQRSGLDVLTVHADMVGAPHIPRTAHAAASTSTFQSFPSHAIAIVGAACRLPGANSLDDLWKIISQGQTRLEKLRTDRVPLRNSYRAWQDPKWVTEREFYGNFIDDVEAFDHAFFGISPREAKYMDPQQRLLLETAFEAMDSSGYLRYHERERGDPVGCFLGASYTEYLENTSAYSPTAFTATGTIRAFLSGRISYHFGWTGPSEVIDTACSASIVAIHRACQAIIAGECPIALAGGVNIITGVHNYFDLGKATFLSKTGQCKPFDDSGDGYCRADGVGLVVLKPLKQAVLDGDNIMGVIPAVATNQGGIGAPGITVPDGIAQRALYRRLLEKSGLQPDDITYVEAHGTGTQAGDPVEMGSIREVFGGPKRSSTLYIGSLKANIGHCETAAGVASLLKVLTMFRNRGIPPLQGFKRLNHKIPALEPHKIHIPTELLPWDTVSGRRVTCVSSFGASGSNSALLCSEWLEESGAIKPNDSMDQPMQEFPVLLSAASPESLYRYVNGLADYISKHESAGTLTIGNLSFTLSQRRKHHRVRWSTATSRLADLVDKLRSCTPQDFVQAPKAAKKVVLVFSGQSKTTIGLSPSALQENPRFKHHIQTCNDILKRLGCPDIVPALSQVEPIADPAILQCGTVAVQYACAQCFLDAGLNVDAIVGHSLGELAALAVSGALSLADALKVVYARAELIKAKWGSEGGTMMAIHADEETVRSIMEIANSTLDYDHDKLEIACHNSATSHVVVGKQTSIALAENTIQQDARYRGIKYQRLNVSHGFHSRFTEPLLQDLVHVGSTVEWKEPAIALETSTKSPVAFSNKTSTRSYIADHARKPVYFVDAVRRAEQRLGPCIWLEAGWNTPIVAMAKRAVANPAIHAFHPVVSPAAAVAKLWLEDIPVAHWDFFAPQKSGLKHIWLPAYSFDRPKFWLEYVDRAIEEQKAAQSMKQANPVTPNCTTTQPLVSYRGSTGSSHQFCLHTTTERYTRIVQGHAVLQKPLCPASMYMEAAIMAMQQLGASAKGKTITFENVVFTKPLGCDDSIDVQLTLDRASTRTSEDAWHYSVRSSSNPKVAHSEGDFSVNTSDSENTDLQLYEMLVGNQMAALQNDPNAERLKTATAYALFSRVVEYADILRGMSTITLGAKQAVAQVRVPKTSFSASESTVADFYDAITTDCFIQVLGLLINCNSGSSADGEIYVASKIGKMVVSPTEFQTPQTWTVYAMFSPLDAKTSSGAVYVFSGDGKLTSYATNIQFVRIQAARLEHALESANRKVSASTPIRPGLIHNNASPAVSLVKDVARPQHSTPATPIPPPLDNATPLSSASDNGADRPQGNAAADLKALISVYTGVPVEEMEANQNLSSMGLDSLASMELADEIESKLGFKVGTDDILLGSVGSLLKLCSLANAEPVSDTCSESSDSTRDSAGESNTPGTTPGTTPEIETPAEQDLKLNSAHAIDCSVPWLRPNGALSSRYRGIDTVVYKEVNGVEILADLYIPMETPPQPMPVGMDS</sequence>
<proteinExistence type="predicted"/>
<comment type="pathway">
    <text evidence="1">Secondary metabolite biosynthesis.</text>
</comment>
<dbReference type="GO" id="GO:0044550">
    <property type="term" value="P:secondary metabolite biosynthetic process"/>
    <property type="evidence" value="ECO:0007669"/>
    <property type="project" value="TreeGrafter"/>
</dbReference>
<keyword evidence="5" id="KW-0511">Multifunctional enzyme</keyword>
<evidence type="ECO:0000256" key="4">
    <source>
        <dbReference type="ARBA" id="ARBA00022679"/>
    </source>
</evidence>
<dbReference type="CDD" id="cd00833">
    <property type="entry name" value="PKS"/>
    <property type="match status" value="1"/>
</dbReference>
<dbReference type="InterPro" id="IPR009081">
    <property type="entry name" value="PP-bd_ACP"/>
</dbReference>
<evidence type="ECO:0000256" key="3">
    <source>
        <dbReference type="ARBA" id="ARBA00022553"/>
    </source>
</evidence>
<evidence type="ECO:0000259" key="10">
    <source>
        <dbReference type="PROSITE" id="PS52019"/>
    </source>
</evidence>
<dbReference type="GO" id="GO:0004315">
    <property type="term" value="F:3-oxoacyl-[acyl-carrier-protein] synthase activity"/>
    <property type="evidence" value="ECO:0007669"/>
    <property type="project" value="InterPro"/>
</dbReference>
<feature type="domain" description="Carrier" evidence="8">
    <location>
        <begin position="1602"/>
        <end position="1678"/>
    </location>
</feature>